<feature type="region of interest" description="Disordered" evidence="2">
    <location>
        <begin position="1"/>
        <end position="42"/>
    </location>
</feature>
<protein>
    <submittedName>
        <fullName evidence="4">DNA-binding storekeeper protein-related transcriptional regulator</fullName>
    </submittedName>
</protein>
<evidence type="ECO:0000313" key="4">
    <source>
        <dbReference type="EMBL" id="KMZ72038.1"/>
    </source>
</evidence>
<organism evidence="4 5">
    <name type="scientific">Zostera marina</name>
    <name type="common">Eelgrass</name>
    <dbReference type="NCBI Taxonomy" id="29655"/>
    <lineage>
        <taxon>Eukaryota</taxon>
        <taxon>Viridiplantae</taxon>
        <taxon>Streptophyta</taxon>
        <taxon>Embryophyta</taxon>
        <taxon>Tracheophyta</taxon>
        <taxon>Spermatophyta</taxon>
        <taxon>Magnoliopsida</taxon>
        <taxon>Liliopsida</taxon>
        <taxon>Zosteraceae</taxon>
        <taxon>Zostera</taxon>
    </lineage>
</organism>
<comment type="caution">
    <text evidence="4">The sequence shown here is derived from an EMBL/GenBank/DDBJ whole genome shotgun (WGS) entry which is preliminary data.</text>
</comment>
<keyword evidence="5" id="KW-1185">Reference proteome</keyword>
<dbReference type="InterPro" id="IPR007592">
    <property type="entry name" value="GEBP"/>
</dbReference>
<dbReference type="PANTHER" id="PTHR31662:SF1">
    <property type="entry name" value="OS01G0249900 PROTEIN"/>
    <property type="match status" value="1"/>
</dbReference>
<keyword evidence="4" id="KW-0238">DNA-binding</keyword>
<dbReference type="InterPro" id="IPR053932">
    <property type="entry name" value="GeBP-like_DBD"/>
</dbReference>
<feature type="domain" description="Glabrous enhancer-binding protein-like DBD" evidence="3">
    <location>
        <begin position="71"/>
        <end position="174"/>
    </location>
</feature>
<dbReference type="AlphaFoldDB" id="A0A0K9PSJ0"/>
<dbReference type="Pfam" id="PF04504">
    <property type="entry name" value="GeBP-like_DBD"/>
    <property type="match status" value="1"/>
</dbReference>
<proteinExistence type="inferred from homology"/>
<evidence type="ECO:0000256" key="1">
    <source>
        <dbReference type="ARBA" id="ARBA00010820"/>
    </source>
</evidence>
<evidence type="ECO:0000256" key="2">
    <source>
        <dbReference type="SAM" id="MobiDB-lite"/>
    </source>
</evidence>
<evidence type="ECO:0000313" key="5">
    <source>
        <dbReference type="Proteomes" id="UP000036987"/>
    </source>
</evidence>
<feature type="compositionally biased region" description="Acidic residues" evidence="2">
    <location>
        <begin position="26"/>
        <end position="41"/>
    </location>
</feature>
<evidence type="ECO:0000259" key="3">
    <source>
        <dbReference type="Pfam" id="PF04504"/>
    </source>
</evidence>
<dbReference type="EMBL" id="LFYR01000643">
    <property type="protein sequence ID" value="KMZ72038.1"/>
    <property type="molecule type" value="Genomic_DNA"/>
</dbReference>
<dbReference type="Proteomes" id="UP000036987">
    <property type="component" value="Unassembled WGS sequence"/>
</dbReference>
<sequence>MPFPEPDLPTSPVTDPTIIDSHAIFGEDEEDTDADGESDEVQGDHHMRATPISIVSPAPISPPVPDPRRLFQRLWTDDDEILILEGFLEFTSQRGTTGHAHQHDTGPFYERIRSQVELDFSKSQLVEKLRRLKKKFRTNMAKMSSGNGTGKEAFFAFKSAHDRKAYEISEKIWGGGLDSRKCDDGIGDGGKIRKRGRKSGEVGLEVKVEETATTSSAVLAVAAASEILKMDLPMVEDCVGAGLSERWRQQQILELEVYSKRLELIQEEIKDTLVKLRSGR</sequence>
<dbReference type="GO" id="GO:0006355">
    <property type="term" value="P:regulation of DNA-templated transcription"/>
    <property type="evidence" value="ECO:0007669"/>
    <property type="project" value="InterPro"/>
</dbReference>
<dbReference type="STRING" id="29655.A0A0K9PSJ0"/>
<gene>
    <name evidence="4" type="ORF">ZOSMA_16G00020</name>
</gene>
<dbReference type="OrthoDB" id="669440at2759"/>
<dbReference type="GO" id="GO:0003677">
    <property type="term" value="F:DNA binding"/>
    <property type="evidence" value="ECO:0007669"/>
    <property type="project" value="UniProtKB-KW"/>
</dbReference>
<name>A0A0K9PSJ0_ZOSMR</name>
<dbReference type="PANTHER" id="PTHR31662">
    <property type="entry name" value="BNAANNG10740D PROTEIN-RELATED"/>
    <property type="match status" value="1"/>
</dbReference>
<accession>A0A0K9PSJ0</accession>
<reference evidence="5" key="1">
    <citation type="journal article" date="2016" name="Nature">
        <title>The genome of the seagrass Zostera marina reveals angiosperm adaptation to the sea.</title>
        <authorList>
            <person name="Olsen J.L."/>
            <person name="Rouze P."/>
            <person name="Verhelst B."/>
            <person name="Lin Y.-C."/>
            <person name="Bayer T."/>
            <person name="Collen J."/>
            <person name="Dattolo E."/>
            <person name="De Paoli E."/>
            <person name="Dittami S."/>
            <person name="Maumus F."/>
            <person name="Michel G."/>
            <person name="Kersting A."/>
            <person name="Lauritano C."/>
            <person name="Lohaus R."/>
            <person name="Toepel M."/>
            <person name="Tonon T."/>
            <person name="Vanneste K."/>
            <person name="Amirebrahimi M."/>
            <person name="Brakel J."/>
            <person name="Bostroem C."/>
            <person name="Chovatia M."/>
            <person name="Grimwood J."/>
            <person name="Jenkins J.W."/>
            <person name="Jueterbock A."/>
            <person name="Mraz A."/>
            <person name="Stam W.T."/>
            <person name="Tice H."/>
            <person name="Bornberg-Bauer E."/>
            <person name="Green P.J."/>
            <person name="Pearson G.A."/>
            <person name="Procaccini G."/>
            <person name="Duarte C.M."/>
            <person name="Schmutz J."/>
            <person name="Reusch T.B.H."/>
            <person name="Van de Peer Y."/>
        </authorList>
    </citation>
    <scope>NUCLEOTIDE SEQUENCE [LARGE SCALE GENOMIC DNA]</scope>
    <source>
        <strain evidence="5">cv. Finnish</strain>
    </source>
</reference>
<dbReference type="GO" id="GO:0005634">
    <property type="term" value="C:nucleus"/>
    <property type="evidence" value="ECO:0000318"/>
    <property type="project" value="GO_Central"/>
</dbReference>
<dbReference type="OMA" id="QMNTSEM"/>
<comment type="similarity">
    <text evidence="1">Belongs to the GeBP family.</text>
</comment>